<organism evidence="1 2">
    <name type="scientific">Nitrosococcus halophilus (strain Nc4)</name>
    <dbReference type="NCBI Taxonomy" id="472759"/>
    <lineage>
        <taxon>Bacteria</taxon>
        <taxon>Pseudomonadati</taxon>
        <taxon>Pseudomonadota</taxon>
        <taxon>Gammaproteobacteria</taxon>
        <taxon>Chromatiales</taxon>
        <taxon>Chromatiaceae</taxon>
        <taxon>Nitrosococcus</taxon>
    </lineage>
</organism>
<geneLocation type="plasmid" evidence="1 2">
    <name>pNHAL01</name>
</geneLocation>
<dbReference type="KEGG" id="nhl:Nhal_4012"/>
<protein>
    <submittedName>
        <fullName evidence="1">Uncharacterized protein</fullName>
    </submittedName>
</protein>
<evidence type="ECO:0000313" key="1">
    <source>
        <dbReference type="EMBL" id="ADE17020.1"/>
    </source>
</evidence>
<gene>
    <name evidence="1" type="ORF">Nhal_4012</name>
</gene>
<evidence type="ECO:0000313" key="2">
    <source>
        <dbReference type="Proteomes" id="UP000001844"/>
    </source>
</evidence>
<dbReference type="HOGENOM" id="CLU_3082303_0_0_6"/>
<keyword evidence="1" id="KW-0614">Plasmid</keyword>
<dbReference type="Proteomes" id="UP000001844">
    <property type="component" value="Plasmid pNHAL01"/>
</dbReference>
<sequence>MIVSAINCCLSSLILGEKVTEVLIEVLLGRLINSLISLIEKGMYEWSSYLLL</sequence>
<keyword evidence="2" id="KW-1185">Reference proteome</keyword>
<accession>D5C5G6</accession>
<name>D5C5G6_NITHN</name>
<proteinExistence type="predicted"/>
<dbReference type="EMBL" id="CP001799">
    <property type="protein sequence ID" value="ADE17020.1"/>
    <property type="molecule type" value="Genomic_DNA"/>
</dbReference>
<dbReference type="AlphaFoldDB" id="D5C5G6"/>
<reference evidence="1 2" key="1">
    <citation type="submission" date="2009-10" db="EMBL/GenBank/DDBJ databases">
        <title>Complete genome sequence of Nitrosococcus halophilus Nc4, a salt-adapted, aerobic obligate ammonia-oxidizing sulfur purple bacterium.</title>
        <authorList>
            <consortium name="US DOE Joint Genome Institute"/>
            <person name="Campbell M.A."/>
            <person name="Malfatti S.A."/>
            <person name="Chain P.S.G."/>
            <person name="Heidelberg J.F."/>
            <person name="Ward N.L."/>
            <person name="Ward B.B."/>
            <person name="Klotz M.G."/>
        </authorList>
    </citation>
    <scope>NUCLEOTIDE SEQUENCE [LARGE SCALE GENOMIC DNA]</scope>
    <source>
        <strain evidence="2">Nc4</strain>
        <plasmid evidence="2">Plasmid pNHAL01</plasmid>
    </source>
</reference>